<keyword evidence="3" id="KW-1185">Reference proteome</keyword>
<feature type="compositionally biased region" description="Acidic residues" evidence="1">
    <location>
        <begin position="939"/>
        <end position="951"/>
    </location>
</feature>
<accession>A0AAV2N5U5</accession>
<dbReference type="AlphaFoldDB" id="A0AAV2N5U5"/>
<feature type="compositionally biased region" description="Polar residues" evidence="1">
    <location>
        <begin position="117"/>
        <end position="144"/>
    </location>
</feature>
<dbReference type="Proteomes" id="UP001497644">
    <property type="component" value="Chromosome 10"/>
</dbReference>
<proteinExistence type="predicted"/>
<sequence length="958" mass="108679">MNPGSEHKLFINLTPLDKSRFFLKQRFRSPSVLSKSVPLKSTSLFRHKMNRSLNFDVISPRKDNLLRYPSSNLDNDSYDAAKSDLRDLSRSAKIMRALSFNRDSFYQGNMDIKKSLNFDSPSPQKTSNFDMSSPADSITDTSSPMLDKPLRLDSSSNDSATSSMLASLESIDENQNQTPQQNRKISKMSSNRRINTEENANESGSSCSTSSLRSNLKERIDNILHTSQTPDLHSFRRENRSETPGCVIVASTPRNLFQEFNQDAHNRSHTPDNMMNLIPESMSAIKKSHKKEKLHGHEERSFTQQKNVPATNEDTHTSMLESIAADMSAIASCSGTFVKESQRKNKSVKKTLFYDSDDELSETELVLEHGAQQKITSREKDFLKNRLDEMEDDKIHNIDSSDCERCEENMQQGDSTHFTNYDDKKEDHSAENICGKDIFRPSSQKRSLNTCNVNVMDGNRTVSPEPNSTVSQDSNGAATPENNINILEHVFTESIKKSHKKIKHENRKTKLKAKILYQNIETAQLEISAQDTFNEQCKDVKNEAAVATCDSLSSQNADRPSTPENINSSRLLLSEFKSVKKSHKKDKCSKRISGLAKCHKYHEYRKRYDDTSLQDNRYEERNTSKILHGNDSLELNESLDVSPKKKKKSMNVSFESGVRKLYSSKSPSLRCNNTNDEFKIYTPARKVIPTSRFTVTNCVCADGMSQEKDEPAQTTSKEIDCSRCMTPVARCLKKPRENEDLTYASFKILETDASVLSDGPADVADLKDENGRSTPINMSTTELLCNIDSIKKSHKKDKNSRSICKRPVSSKKESYVEETETVNFTSMLKQHTSLRHMDVDIDCVKTGMCSNTRDEEEKEESKCCEEIIYDDPQPSTSRARDSIDVNTIKKSELNTTPPNNSNTTNFIKLLHTISIKKSHKKERNCNAQAKYILMNEEHELSDDGSIFDEEDKLNFSEN</sequence>
<evidence type="ECO:0000313" key="3">
    <source>
        <dbReference type="Proteomes" id="UP001497644"/>
    </source>
</evidence>
<evidence type="ECO:0000313" key="2">
    <source>
        <dbReference type="EMBL" id="CAL1675037.1"/>
    </source>
</evidence>
<feature type="compositionally biased region" description="Polar residues" evidence="1">
    <location>
        <begin position="302"/>
        <end position="312"/>
    </location>
</feature>
<feature type="region of interest" description="Disordered" evidence="1">
    <location>
        <begin position="457"/>
        <end position="480"/>
    </location>
</feature>
<name>A0AAV2N5U5_9HYME</name>
<dbReference type="EMBL" id="OZ034833">
    <property type="protein sequence ID" value="CAL1675037.1"/>
    <property type="molecule type" value="Genomic_DNA"/>
</dbReference>
<evidence type="ECO:0000256" key="1">
    <source>
        <dbReference type="SAM" id="MobiDB-lite"/>
    </source>
</evidence>
<feature type="region of interest" description="Disordered" evidence="1">
    <location>
        <begin position="290"/>
        <end position="312"/>
    </location>
</feature>
<protein>
    <submittedName>
        <fullName evidence="2">Uncharacterized protein</fullName>
    </submittedName>
</protein>
<feature type="region of interest" description="Disordered" evidence="1">
    <location>
        <begin position="939"/>
        <end position="958"/>
    </location>
</feature>
<gene>
    <name evidence="2" type="ORF">LPLAT_LOCUS1539</name>
</gene>
<feature type="compositionally biased region" description="Polar residues" evidence="1">
    <location>
        <begin position="460"/>
        <end position="480"/>
    </location>
</feature>
<organism evidence="2 3">
    <name type="scientific">Lasius platythorax</name>
    <dbReference type="NCBI Taxonomy" id="488582"/>
    <lineage>
        <taxon>Eukaryota</taxon>
        <taxon>Metazoa</taxon>
        <taxon>Ecdysozoa</taxon>
        <taxon>Arthropoda</taxon>
        <taxon>Hexapoda</taxon>
        <taxon>Insecta</taxon>
        <taxon>Pterygota</taxon>
        <taxon>Neoptera</taxon>
        <taxon>Endopterygota</taxon>
        <taxon>Hymenoptera</taxon>
        <taxon>Apocrita</taxon>
        <taxon>Aculeata</taxon>
        <taxon>Formicoidea</taxon>
        <taxon>Formicidae</taxon>
        <taxon>Formicinae</taxon>
        <taxon>Lasius</taxon>
        <taxon>Lasius</taxon>
    </lineage>
</organism>
<feature type="region of interest" description="Disordered" evidence="1">
    <location>
        <begin position="116"/>
        <end position="212"/>
    </location>
</feature>
<feature type="compositionally biased region" description="Low complexity" evidence="1">
    <location>
        <begin position="203"/>
        <end position="212"/>
    </location>
</feature>
<reference evidence="2" key="1">
    <citation type="submission" date="2024-04" db="EMBL/GenBank/DDBJ databases">
        <authorList>
            <consortium name="Molecular Ecology Group"/>
        </authorList>
    </citation>
    <scope>NUCLEOTIDE SEQUENCE</scope>
</reference>
<feature type="compositionally biased region" description="Low complexity" evidence="1">
    <location>
        <begin position="152"/>
        <end position="167"/>
    </location>
</feature>
<feature type="compositionally biased region" description="Polar residues" evidence="1">
    <location>
        <begin position="173"/>
        <end position="202"/>
    </location>
</feature>